<comment type="caution">
    <text evidence="1">The sequence shown here is derived from an EMBL/GenBank/DDBJ whole genome shotgun (WGS) entry which is preliminary data.</text>
</comment>
<organism evidence="1 2">
    <name type="scientific">Dawidia soli</name>
    <dbReference type="NCBI Taxonomy" id="2782352"/>
    <lineage>
        <taxon>Bacteria</taxon>
        <taxon>Pseudomonadati</taxon>
        <taxon>Bacteroidota</taxon>
        <taxon>Cytophagia</taxon>
        <taxon>Cytophagales</taxon>
        <taxon>Chryseotaleaceae</taxon>
        <taxon>Dawidia</taxon>
    </lineage>
</organism>
<dbReference type="AlphaFoldDB" id="A0AAP2D6W6"/>
<dbReference type="EMBL" id="JAHESC010000006">
    <property type="protein sequence ID" value="MBT1686189.1"/>
    <property type="molecule type" value="Genomic_DNA"/>
</dbReference>
<evidence type="ECO:0000313" key="2">
    <source>
        <dbReference type="Proteomes" id="UP001319180"/>
    </source>
</evidence>
<sequence>MKSLHHESNLEVTHLLKPNILYCNWIGPQTTEGIKQSGAVILDLQVRHAFRKILNDNTQVVGPWHLAARWTADEWFPAMVNAGMTHFAWVLSPNVFAETSAKRALPTGDVVTTFKSYDDAFAWLTDKP</sequence>
<name>A0AAP2D6W6_9BACT</name>
<evidence type="ECO:0000313" key="1">
    <source>
        <dbReference type="EMBL" id="MBT1686189.1"/>
    </source>
</evidence>
<evidence type="ECO:0008006" key="3">
    <source>
        <dbReference type="Google" id="ProtNLM"/>
    </source>
</evidence>
<reference evidence="1 2" key="1">
    <citation type="submission" date="2021-05" db="EMBL/GenBank/DDBJ databases">
        <title>A Polyphasic approach of four new species of the genus Ohtaekwangia: Ohtaekwangia histidinii sp. nov., Ohtaekwangia cretensis sp. nov., Ohtaekwangia indiensis sp. nov., Ohtaekwangia reichenbachii sp. nov. from diverse environment.</title>
        <authorList>
            <person name="Octaviana S."/>
        </authorList>
    </citation>
    <scope>NUCLEOTIDE SEQUENCE [LARGE SCALE GENOMIC DNA]</scope>
    <source>
        <strain evidence="1 2">PWU37</strain>
    </source>
</reference>
<proteinExistence type="predicted"/>
<gene>
    <name evidence="1" type="ORF">KK078_06450</name>
</gene>
<keyword evidence="2" id="KW-1185">Reference proteome</keyword>
<protein>
    <recommendedName>
        <fullName evidence="3">STAS/SEC14 domain-containing protein</fullName>
    </recommendedName>
</protein>
<dbReference type="RefSeq" id="WP_254089427.1">
    <property type="nucleotide sequence ID" value="NZ_JAHESC010000006.1"/>
</dbReference>
<dbReference type="Proteomes" id="UP001319180">
    <property type="component" value="Unassembled WGS sequence"/>
</dbReference>
<accession>A0AAP2D6W6</accession>